<keyword evidence="2" id="KW-0732">Signal</keyword>
<organism evidence="4 5">
    <name type="scientific">Limulus polyphemus</name>
    <name type="common">Atlantic horseshoe crab</name>
    <dbReference type="NCBI Taxonomy" id="6850"/>
    <lineage>
        <taxon>Eukaryota</taxon>
        <taxon>Metazoa</taxon>
        <taxon>Ecdysozoa</taxon>
        <taxon>Arthropoda</taxon>
        <taxon>Chelicerata</taxon>
        <taxon>Merostomata</taxon>
        <taxon>Xiphosura</taxon>
        <taxon>Limulidae</taxon>
        <taxon>Limulus</taxon>
    </lineage>
</organism>
<protein>
    <submittedName>
        <fullName evidence="5">Legumain-like</fullName>
    </submittedName>
</protein>
<feature type="domain" description="Legumain prodomain" evidence="3">
    <location>
        <begin position="369"/>
        <end position="460"/>
    </location>
</feature>
<dbReference type="InterPro" id="IPR048501">
    <property type="entry name" value="Legum_prodom"/>
</dbReference>
<name>A0ABM1BJI2_LIMPO</name>
<dbReference type="Pfam" id="PF01650">
    <property type="entry name" value="Peptidase_C13"/>
    <property type="match status" value="2"/>
</dbReference>
<gene>
    <name evidence="5" type="primary">LOC106467447</name>
</gene>
<accession>A0ABM1BJI2</accession>
<evidence type="ECO:0000259" key="3">
    <source>
        <dbReference type="Pfam" id="PF20985"/>
    </source>
</evidence>
<evidence type="ECO:0000256" key="1">
    <source>
        <dbReference type="ARBA" id="ARBA00009941"/>
    </source>
</evidence>
<evidence type="ECO:0000256" key="2">
    <source>
        <dbReference type="SAM" id="SignalP"/>
    </source>
</evidence>
<dbReference type="RefSeq" id="XP_013783249.1">
    <property type="nucleotide sequence ID" value="XM_013927795.2"/>
</dbReference>
<evidence type="ECO:0000313" key="4">
    <source>
        <dbReference type="Proteomes" id="UP000694941"/>
    </source>
</evidence>
<evidence type="ECO:0000313" key="5">
    <source>
        <dbReference type="RefSeq" id="XP_013783249.1"/>
    </source>
</evidence>
<dbReference type="PIRSF" id="PIRSF019663">
    <property type="entry name" value="Legumain"/>
    <property type="match status" value="1"/>
</dbReference>
<dbReference type="InterPro" id="IPR001096">
    <property type="entry name" value="Peptidase_C13"/>
</dbReference>
<dbReference type="PANTHER" id="PTHR12000:SF42">
    <property type="entry name" value="LEGUMAIN"/>
    <property type="match status" value="1"/>
</dbReference>
<keyword evidence="4" id="KW-1185">Reference proteome</keyword>
<dbReference type="InterPro" id="IPR046427">
    <property type="entry name" value="Legumain_prodom_sf"/>
</dbReference>
<sequence length="469" mass="53811">MKVVIFITVVAYACALSNGRFNWHEPKPLFNLVNSQPDSSKLWAVLVAGSDSWYNYRHQADICHAYQILHAHGVPDEQIIVFMKDDLANNPEFVPEMSSCQGFPPSYSPLDVGSQHIWCWLHLKCEQVETDFGMDAHLFQGEKDVTPQNFLNVLQGNEEAMKGIGSGKVLKSGPNDHVFVNFADHGAPGIIAFPSDVLKATDLNKAIKNMQNRKMYEKMVFYIEACESGSMFKNLLPDNISVFATTASNDRESSYACYYDEERRTYLGDVYSVKWMEDSDQEQLTKETLQQQFLMVKKETNTSHVQEYGDLTIGKMHVSEFQGKKSVPLNYSPKIPLDAVPSEDVPLAILQRRLAKAGVEEKPKLQEEFNRLTQNRNFLKSRMMELILLLGHEEDVMNIWNEHSELTEFDCYYKLLEYFHDECFDITLNQYTLRYLYLLVNMCEAKIPVENVQQAMDQVCTHPPVYGII</sequence>
<proteinExistence type="inferred from homology"/>
<dbReference type="Gene3D" id="3.40.50.1460">
    <property type="match status" value="1"/>
</dbReference>
<dbReference type="PRINTS" id="PR00776">
    <property type="entry name" value="HEMOGLOBNASE"/>
</dbReference>
<feature type="signal peptide" evidence="2">
    <location>
        <begin position="1"/>
        <end position="15"/>
    </location>
</feature>
<dbReference type="Proteomes" id="UP000694941">
    <property type="component" value="Unplaced"/>
</dbReference>
<dbReference type="Pfam" id="PF20985">
    <property type="entry name" value="Legum_prodom"/>
    <property type="match status" value="1"/>
</dbReference>
<dbReference type="Gene3D" id="1.10.132.130">
    <property type="match status" value="1"/>
</dbReference>
<dbReference type="PANTHER" id="PTHR12000">
    <property type="entry name" value="HEMOGLOBINASE FAMILY MEMBER"/>
    <property type="match status" value="1"/>
</dbReference>
<feature type="chain" id="PRO_5046843524" evidence="2">
    <location>
        <begin position="16"/>
        <end position="469"/>
    </location>
</feature>
<comment type="similarity">
    <text evidence="1">Belongs to the peptidase C13 family.</text>
</comment>
<dbReference type="CDD" id="cd21115">
    <property type="entry name" value="legumain_C"/>
    <property type="match status" value="1"/>
</dbReference>
<reference evidence="5" key="1">
    <citation type="submission" date="2025-08" db="UniProtKB">
        <authorList>
            <consortium name="RefSeq"/>
        </authorList>
    </citation>
    <scope>IDENTIFICATION</scope>
    <source>
        <tissue evidence="5">Muscle</tissue>
    </source>
</reference>
<dbReference type="GeneID" id="106467447"/>